<evidence type="ECO:0000256" key="4">
    <source>
        <dbReference type="ARBA" id="ARBA00022759"/>
    </source>
</evidence>
<dbReference type="GO" id="GO:0016787">
    <property type="term" value="F:hydrolase activity"/>
    <property type="evidence" value="ECO:0007669"/>
    <property type="project" value="UniProtKB-KW"/>
</dbReference>
<dbReference type="InterPro" id="IPR012933">
    <property type="entry name" value="HicA_mRNA_interferase"/>
</dbReference>
<proteinExistence type="inferred from homology"/>
<evidence type="ECO:0000313" key="9">
    <source>
        <dbReference type="Proteomes" id="UP000176897"/>
    </source>
</evidence>
<reference evidence="8 9" key="1">
    <citation type="journal article" date="2016" name="Nat. Commun.">
        <title>Thousands of microbial genomes shed light on interconnected biogeochemical processes in an aquifer system.</title>
        <authorList>
            <person name="Anantharaman K."/>
            <person name="Brown C.T."/>
            <person name="Hug L.A."/>
            <person name="Sharon I."/>
            <person name="Castelle C.J."/>
            <person name="Probst A.J."/>
            <person name="Thomas B.C."/>
            <person name="Singh A."/>
            <person name="Wilkins M.J."/>
            <person name="Karaoz U."/>
            <person name="Brodie E.L."/>
            <person name="Williams K.H."/>
            <person name="Hubbard S.S."/>
            <person name="Banfield J.F."/>
        </authorList>
    </citation>
    <scope>NUCLEOTIDE SEQUENCE [LARGE SCALE GENOMIC DNA]</scope>
</reference>
<dbReference type="SUPFAM" id="SSF54786">
    <property type="entry name" value="YcfA/nrd intein domain"/>
    <property type="match status" value="1"/>
</dbReference>
<evidence type="ECO:0000256" key="5">
    <source>
        <dbReference type="ARBA" id="ARBA00022801"/>
    </source>
</evidence>
<comment type="similarity">
    <text evidence="1">Belongs to the HicA mRNA interferase family.</text>
</comment>
<evidence type="ECO:0008006" key="10">
    <source>
        <dbReference type="Google" id="ProtNLM"/>
    </source>
</evidence>
<gene>
    <name evidence="8" type="ORF">A3B21_01510</name>
</gene>
<evidence type="ECO:0000256" key="2">
    <source>
        <dbReference type="ARBA" id="ARBA00022649"/>
    </source>
</evidence>
<organism evidence="8 9">
    <name type="scientific">Candidatus Uhrbacteria bacterium RIFCSPLOWO2_01_FULL_47_24</name>
    <dbReference type="NCBI Taxonomy" id="1802401"/>
    <lineage>
        <taxon>Bacteria</taxon>
        <taxon>Candidatus Uhriibacteriota</taxon>
    </lineage>
</organism>
<sequence>MPRPIPLKQVIRGLREKGFFFVSQKGSHAKFRKPGNPTRTVIVKMAKKEIPYGTFQSILLQSGLKEGDFREEK</sequence>
<accession>A0A1F7UTM1</accession>
<keyword evidence="4" id="KW-0255">Endonuclease</keyword>
<dbReference type="GO" id="GO:0003729">
    <property type="term" value="F:mRNA binding"/>
    <property type="evidence" value="ECO:0007669"/>
    <property type="project" value="InterPro"/>
</dbReference>
<dbReference type="Pfam" id="PF07927">
    <property type="entry name" value="HicA_toxin"/>
    <property type="match status" value="1"/>
</dbReference>
<keyword evidence="2" id="KW-1277">Toxin-antitoxin system</keyword>
<evidence type="ECO:0000256" key="3">
    <source>
        <dbReference type="ARBA" id="ARBA00022722"/>
    </source>
</evidence>
<dbReference type="AlphaFoldDB" id="A0A1F7UTM1"/>
<dbReference type="GO" id="GO:0004519">
    <property type="term" value="F:endonuclease activity"/>
    <property type="evidence" value="ECO:0007669"/>
    <property type="project" value="UniProtKB-KW"/>
</dbReference>
<dbReference type="Proteomes" id="UP000176897">
    <property type="component" value="Unassembled WGS sequence"/>
</dbReference>
<protein>
    <recommendedName>
        <fullName evidence="10">Addiction module toxin, HicA family</fullName>
    </recommendedName>
</protein>
<dbReference type="STRING" id="1802401.A3B21_01510"/>
<dbReference type="EMBL" id="MGEJ01000010">
    <property type="protein sequence ID" value="OGL81058.1"/>
    <property type="molecule type" value="Genomic_DNA"/>
</dbReference>
<evidence type="ECO:0000313" key="8">
    <source>
        <dbReference type="EMBL" id="OGL81058.1"/>
    </source>
</evidence>
<dbReference type="InterPro" id="IPR038570">
    <property type="entry name" value="HicA_sf"/>
</dbReference>
<evidence type="ECO:0000256" key="6">
    <source>
        <dbReference type="ARBA" id="ARBA00022884"/>
    </source>
</evidence>
<dbReference type="Gene3D" id="3.30.920.30">
    <property type="entry name" value="Hypothetical protein"/>
    <property type="match status" value="1"/>
</dbReference>
<keyword evidence="5" id="KW-0378">Hydrolase</keyword>
<evidence type="ECO:0000256" key="1">
    <source>
        <dbReference type="ARBA" id="ARBA00006620"/>
    </source>
</evidence>
<evidence type="ECO:0000256" key="7">
    <source>
        <dbReference type="ARBA" id="ARBA00023016"/>
    </source>
</evidence>
<comment type="caution">
    <text evidence="8">The sequence shown here is derived from an EMBL/GenBank/DDBJ whole genome shotgun (WGS) entry which is preliminary data.</text>
</comment>
<name>A0A1F7UTM1_9BACT</name>
<keyword evidence="3" id="KW-0540">Nuclease</keyword>
<keyword evidence="6" id="KW-0694">RNA-binding</keyword>
<keyword evidence="7" id="KW-0346">Stress response</keyword>